<feature type="region of interest" description="Disordered" evidence="1">
    <location>
        <begin position="1"/>
        <end position="56"/>
    </location>
</feature>
<evidence type="ECO:0000256" key="1">
    <source>
        <dbReference type="SAM" id="MobiDB-lite"/>
    </source>
</evidence>
<reference evidence="2" key="1">
    <citation type="submission" date="2014-09" db="EMBL/GenBank/DDBJ databases">
        <authorList>
            <person name="Magalhaes I.L.F."/>
            <person name="Oliveira U."/>
            <person name="Santos F.R."/>
            <person name="Vidigal T.H.D.A."/>
            <person name="Brescovit A.D."/>
            <person name="Santos A.J."/>
        </authorList>
    </citation>
    <scope>NUCLEOTIDE SEQUENCE</scope>
    <source>
        <tissue evidence="2">Shoot tissue taken approximately 20 cm above the soil surface</tissue>
    </source>
</reference>
<reference evidence="2" key="2">
    <citation type="journal article" date="2015" name="Data Brief">
        <title>Shoot transcriptome of the giant reed, Arundo donax.</title>
        <authorList>
            <person name="Barrero R.A."/>
            <person name="Guerrero F.D."/>
            <person name="Moolhuijzen P."/>
            <person name="Goolsby J.A."/>
            <person name="Tidwell J."/>
            <person name="Bellgard S.E."/>
            <person name="Bellgard M.I."/>
        </authorList>
    </citation>
    <scope>NUCLEOTIDE SEQUENCE</scope>
    <source>
        <tissue evidence="2">Shoot tissue taken approximately 20 cm above the soil surface</tissue>
    </source>
</reference>
<feature type="compositionally biased region" description="Pro residues" evidence="1">
    <location>
        <begin position="29"/>
        <end position="43"/>
    </location>
</feature>
<dbReference type="AlphaFoldDB" id="A0A0A9DWN1"/>
<name>A0A0A9DWN1_ARUDO</name>
<accession>A0A0A9DWN1</accession>
<evidence type="ECO:0000313" key="2">
    <source>
        <dbReference type="EMBL" id="JAD88157.1"/>
    </source>
</evidence>
<protein>
    <submittedName>
        <fullName evidence="2">Uncharacterized protein</fullName>
    </submittedName>
</protein>
<sequence>MPTRSPSACAGSWWRQLGSGHTNTRFRAPAPPPPPAPPVPAPAAPSSSDDPGGARFTSRHGTLCRRRCICRFCSRWNPCPQISHMYRSDSSSVRGDSATTSASGSGVPGGRLLRLAGDCWSARQDVEEGGGGGGVGGCRFWDAANGEDEEEEEANIWWWLLTSAISVRELLLLRAALPSLAREL</sequence>
<proteinExistence type="predicted"/>
<dbReference type="EMBL" id="GBRH01209738">
    <property type="protein sequence ID" value="JAD88157.1"/>
    <property type="molecule type" value="Transcribed_RNA"/>
</dbReference>
<organism evidence="2">
    <name type="scientific">Arundo donax</name>
    <name type="common">Giant reed</name>
    <name type="synonym">Donax arundinaceus</name>
    <dbReference type="NCBI Taxonomy" id="35708"/>
    <lineage>
        <taxon>Eukaryota</taxon>
        <taxon>Viridiplantae</taxon>
        <taxon>Streptophyta</taxon>
        <taxon>Embryophyta</taxon>
        <taxon>Tracheophyta</taxon>
        <taxon>Spermatophyta</taxon>
        <taxon>Magnoliopsida</taxon>
        <taxon>Liliopsida</taxon>
        <taxon>Poales</taxon>
        <taxon>Poaceae</taxon>
        <taxon>PACMAD clade</taxon>
        <taxon>Arundinoideae</taxon>
        <taxon>Arundineae</taxon>
        <taxon>Arundo</taxon>
    </lineage>
</organism>
<feature type="region of interest" description="Disordered" evidence="1">
    <location>
        <begin position="87"/>
        <end position="108"/>
    </location>
</feature>